<dbReference type="Proteomes" id="UP001252875">
    <property type="component" value="Unassembled WGS sequence"/>
</dbReference>
<keyword evidence="2" id="KW-1185">Reference proteome</keyword>
<comment type="caution">
    <text evidence="1">The sequence shown here is derived from an EMBL/GenBank/DDBJ whole genome shotgun (WGS) entry which is preliminary data.</text>
</comment>
<evidence type="ECO:0000313" key="2">
    <source>
        <dbReference type="Proteomes" id="UP001252875"/>
    </source>
</evidence>
<dbReference type="RefSeq" id="WP_311823707.1">
    <property type="nucleotide sequence ID" value="NZ_JARPYF010000021.1"/>
</dbReference>
<name>A0ABU3EZJ7_9ENTE</name>
<evidence type="ECO:0000313" key="1">
    <source>
        <dbReference type="EMBL" id="MDT2600081.1"/>
    </source>
</evidence>
<protein>
    <submittedName>
        <fullName evidence="1">Uncharacterized protein</fullName>
    </submittedName>
</protein>
<sequence>MEPDAAAINVIRFSAENRDYPSYFIQRFNHLRNRNIDFFIVKGDEEVSKNALIAFSQLGRFP</sequence>
<accession>A0ABU3EZJ7</accession>
<gene>
    <name evidence="1" type="ORF">P7D85_09880</name>
</gene>
<organism evidence="1 2">
    <name type="scientific">Enterococcus hulanensis</name>
    <dbReference type="NCBI Taxonomy" id="2559929"/>
    <lineage>
        <taxon>Bacteria</taxon>
        <taxon>Bacillati</taxon>
        <taxon>Bacillota</taxon>
        <taxon>Bacilli</taxon>
        <taxon>Lactobacillales</taxon>
        <taxon>Enterococcaceae</taxon>
        <taxon>Enterococcus</taxon>
    </lineage>
</organism>
<dbReference type="EMBL" id="JARPYI010000004">
    <property type="protein sequence ID" value="MDT2600081.1"/>
    <property type="molecule type" value="Genomic_DNA"/>
</dbReference>
<reference evidence="1 2" key="1">
    <citation type="submission" date="2023-03" db="EMBL/GenBank/DDBJ databases">
        <authorList>
            <person name="Shen W."/>
            <person name="Cai J."/>
        </authorList>
    </citation>
    <scope>NUCLEOTIDE SEQUENCE [LARGE SCALE GENOMIC DNA]</scope>
    <source>
        <strain evidence="1 2">D6-4</strain>
    </source>
</reference>
<proteinExistence type="predicted"/>